<reference evidence="7" key="1">
    <citation type="journal article" date="2019" name="Int. J. Syst. Evol. Microbiol.">
        <title>The Global Catalogue of Microorganisms (GCM) 10K type strain sequencing project: providing services to taxonomists for standard genome sequencing and annotation.</title>
        <authorList>
            <consortium name="The Broad Institute Genomics Platform"/>
            <consortium name="The Broad Institute Genome Sequencing Center for Infectious Disease"/>
            <person name="Wu L."/>
            <person name="Ma J."/>
        </authorList>
    </citation>
    <scope>NUCLEOTIDE SEQUENCE [LARGE SCALE GENOMIC DNA]</scope>
    <source>
        <strain evidence="7">CGMCC 4.7397</strain>
    </source>
</reference>
<evidence type="ECO:0000313" key="6">
    <source>
        <dbReference type="EMBL" id="MFC5950489.1"/>
    </source>
</evidence>
<accession>A0ABW1IDR7</accession>
<dbReference type="InterPro" id="IPR036661">
    <property type="entry name" value="Luciferase-like_sf"/>
</dbReference>
<feature type="domain" description="Luciferase-like" evidence="5">
    <location>
        <begin position="38"/>
        <end position="337"/>
    </location>
</feature>
<dbReference type="EC" id="1.-.-.-" evidence="6"/>
<proteinExistence type="predicted"/>
<dbReference type="PANTHER" id="PTHR42847">
    <property type="entry name" value="ALKANESULFONATE MONOOXYGENASE"/>
    <property type="match status" value="1"/>
</dbReference>
<dbReference type="InterPro" id="IPR011251">
    <property type="entry name" value="Luciferase-like_dom"/>
</dbReference>
<protein>
    <submittedName>
        <fullName evidence="6">LLM class flavin-dependent oxidoreductase</fullName>
        <ecNumber evidence="6">1.-.-.-</ecNumber>
    </submittedName>
</protein>
<gene>
    <name evidence="6" type="ORF">ACFQH9_19655</name>
</gene>
<keyword evidence="3 6" id="KW-0560">Oxidoreductase</keyword>
<comment type="caution">
    <text evidence="6">The sequence shown here is derived from an EMBL/GenBank/DDBJ whole genome shotgun (WGS) entry which is preliminary data.</text>
</comment>
<keyword evidence="1" id="KW-0285">Flavoprotein</keyword>
<evidence type="ECO:0000256" key="4">
    <source>
        <dbReference type="ARBA" id="ARBA00023033"/>
    </source>
</evidence>
<evidence type="ECO:0000256" key="1">
    <source>
        <dbReference type="ARBA" id="ARBA00022630"/>
    </source>
</evidence>
<dbReference type="Pfam" id="PF00296">
    <property type="entry name" value="Bac_luciferase"/>
    <property type="match status" value="1"/>
</dbReference>
<dbReference type="Gene3D" id="3.20.20.30">
    <property type="entry name" value="Luciferase-like domain"/>
    <property type="match status" value="1"/>
</dbReference>
<sequence>MTDAHPVPGPRGREPARTVEFVGMIGASYYSEAAVPTNEPVDHDYLAEFTRVYEDGGFDWTLVPYSSGAPESGQLAGWVLAHTERLKVMLAHRTGVVHPVHAARTFATLDRLSRGRLGIHVLAGSDAEQRREGDYLDKDTRYRRAAEYIRILRRLWSGPGPHDHRGQFYRFDGFTAAVRPVGGPLTISVGGSSEAAYRLGGTEGDVFGLWGEPLAETAEQIAAVDAHADAVGRARPRIWVSFRPILAPTDAQAWRRAEDILGGIRNHHVRNSTTGGPNPRNVGSQRLLAVAARGDRHDRALWTAPAAATDAAGASTALVGSPETVAAALLDYVDIGCDILSVRGYDPLRDARDLGREVLPLVRAELARRGTAVPA</sequence>
<evidence type="ECO:0000259" key="5">
    <source>
        <dbReference type="Pfam" id="PF00296"/>
    </source>
</evidence>
<keyword evidence="4" id="KW-0503">Monooxygenase</keyword>
<dbReference type="CDD" id="cd01094">
    <property type="entry name" value="Alkanesulfonate_monoxygenase"/>
    <property type="match status" value="1"/>
</dbReference>
<keyword evidence="2" id="KW-0288">FMN</keyword>
<dbReference type="SUPFAM" id="SSF51679">
    <property type="entry name" value="Bacterial luciferase-like"/>
    <property type="match status" value="1"/>
</dbReference>
<dbReference type="PANTHER" id="PTHR42847:SF4">
    <property type="entry name" value="ALKANESULFONATE MONOOXYGENASE-RELATED"/>
    <property type="match status" value="1"/>
</dbReference>
<dbReference type="GO" id="GO:0016491">
    <property type="term" value="F:oxidoreductase activity"/>
    <property type="evidence" value="ECO:0007669"/>
    <property type="project" value="UniProtKB-KW"/>
</dbReference>
<evidence type="ECO:0000313" key="7">
    <source>
        <dbReference type="Proteomes" id="UP001596119"/>
    </source>
</evidence>
<evidence type="ECO:0000256" key="3">
    <source>
        <dbReference type="ARBA" id="ARBA00023002"/>
    </source>
</evidence>
<organism evidence="6 7">
    <name type="scientific">Pseudonocardia lutea</name>
    <dbReference type="NCBI Taxonomy" id="2172015"/>
    <lineage>
        <taxon>Bacteria</taxon>
        <taxon>Bacillati</taxon>
        <taxon>Actinomycetota</taxon>
        <taxon>Actinomycetes</taxon>
        <taxon>Pseudonocardiales</taxon>
        <taxon>Pseudonocardiaceae</taxon>
        <taxon>Pseudonocardia</taxon>
    </lineage>
</organism>
<dbReference type="InterPro" id="IPR050172">
    <property type="entry name" value="SsuD_RutA_monooxygenase"/>
</dbReference>
<dbReference type="Proteomes" id="UP001596119">
    <property type="component" value="Unassembled WGS sequence"/>
</dbReference>
<dbReference type="RefSeq" id="WP_379567620.1">
    <property type="nucleotide sequence ID" value="NZ_JBHSQK010000047.1"/>
</dbReference>
<name>A0ABW1IDR7_9PSEU</name>
<dbReference type="EMBL" id="JBHSQK010000047">
    <property type="protein sequence ID" value="MFC5950489.1"/>
    <property type="molecule type" value="Genomic_DNA"/>
</dbReference>
<evidence type="ECO:0000256" key="2">
    <source>
        <dbReference type="ARBA" id="ARBA00022643"/>
    </source>
</evidence>
<keyword evidence="7" id="KW-1185">Reference proteome</keyword>